<dbReference type="EMBL" id="MN739775">
    <property type="protein sequence ID" value="QHT25797.1"/>
    <property type="molecule type" value="Genomic_DNA"/>
</dbReference>
<feature type="compositionally biased region" description="Low complexity" evidence="1">
    <location>
        <begin position="136"/>
        <end position="147"/>
    </location>
</feature>
<reference evidence="2" key="1">
    <citation type="journal article" date="2020" name="Nature">
        <title>Giant virus diversity and host interactions through global metagenomics.</title>
        <authorList>
            <person name="Schulz F."/>
            <person name="Roux S."/>
            <person name="Paez-Espino D."/>
            <person name="Jungbluth S."/>
            <person name="Walsh D.A."/>
            <person name="Denef V.J."/>
            <person name="McMahon K.D."/>
            <person name="Konstantinidis K.T."/>
            <person name="Eloe-Fadrosh E.A."/>
            <person name="Kyrpides N.C."/>
            <person name="Woyke T."/>
        </authorList>
    </citation>
    <scope>NUCLEOTIDE SEQUENCE</scope>
    <source>
        <strain evidence="2">GVMAG-M-3300023179-27</strain>
    </source>
</reference>
<feature type="region of interest" description="Disordered" evidence="1">
    <location>
        <begin position="126"/>
        <end position="166"/>
    </location>
</feature>
<organism evidence="2">
    <name type="scientific">viral metagenome</name>
    <dbReference type="NCBI Taxonomy" id="1070528"/>
    <lineage>
        <taxon>unclassified sequences</taxon>
        <taxon>metagenomes</taxon>
        <taxon>organismal metagenomes</taxon>
    </lineage>
</organism>
<evidence type="ECO:0000313" key="2">
    <source>
        <dbReference type="EMBL" id="QHT25797.1"/>
    </source>
</evidence>
<feature type="compositionally biased region" description="Basic and acidic residues" evidence="1">
    <location>
        <begin position="126"/>
        <end position="135"/>
    </location>
</feature>
<name>A0A6C0E9D7_9ZZZZ</name>
<evidence type="ECO:0000256" key="1">
    <source>
        <dbReference type="SAM" id="MobiDB-lite"/>
    </source>
</evidence>
<feature type="compositionally biased region" description="Acidic residues" evidence="1">
    <location>
        <begin position="148"/>
        <end position="157"/>
    </location>
</feature>
<proteinExistence type="predicted"/>
<protein>
    <submittedName>
        <fullName evidence="2">Uncharacterized protein</fullName>
    </submittedName>
</protein>
<dbReference type="AlphaFoldDB" id="A0A6C0E9D7"/>
<accession>A0A6C0E9D7</accession>
<sequence>MELEDICKMYNISNIDYKMFSLNDIAKNIIKKHQREFIKNVKDKKKIGKYFYINSKTFIKIIHDTENDECKLIINMMTGKIDEKEDIFIKQIKLKELQLRYRIQCEKTKQMEIQRDIKVLESSDRHKQNCDKDILSDTSSCSENMSSSDEDSDDKEDIEIITKKHK</sequence>